<dbReference type="Gene3D" id="3.90.180.10">
    <property type="entry name" value="Medium-chain alcohol dehydrogenases, catalytic domain"/>
    <property type="match status" value="1"/>
</dbReference>
<dbReference type="Proteomes" id="UP000279470">
    <property type="component" value="Unassembled WGS sequence"/>
</dbReference>
<evidence type="ECO:0000256" key="2">
    <source>
        <dbReference type="ARBA" id="ARBA00023002"/>
    </source>
</evidence>
<dbReference type="InterPro" id="IPR011032">
    <property type="entry name" value="GroES-like_sf"/>
</dbReference>
<dbReference type="SUPFAM" id="SSF51735">
    <property type="entry name" value="NAD(P)-binding Rossmann-fold domains"/>
    <property type="match status" value="1"/>
</dbReference>
<dbReference type="SUPFAM" id="SSF50129">
    <property type="entry name" value="GroES-like"/>
    <property type="match status" value="1"/>
</dbReference>
<dbReference type="RefSeq" id="WP_126044595.1">
    <property type="nucleotide sequence ID" value="NZ_RXFM01000026.1"/>
</dbReference>
<keyword evidence="2" id="KW-0560">Oxidoreductase</keyword>
<dbReference type="EMBL" id="RXFM01000026">
    <property type="protein sequence ID" value="RST68522.1"/>
    <property type="molecule type" value="Genomic_DNA"/>
</dbReference>
<dbReference type="PANTHER" id="PTHR48106">
    <property type="entry name" value="QUINONE OXIDOREDUCTASE PIG3-RELATED"/>
    <property type="match status" value="1"/>
</dbReference>
<comment type="caution">
    <text evidence="4">The sequence shown here is derived from an EMBL/GenBank/DDBJ whole genome shotgun (WGS) entry which is preliminary data.</text>
</comment>
<reference evidence="5" key="1">
    <citation type="submission" date="2018-11" db="EMBL/GenBank/DDBJ databases">
        <title>Phylogenetic, genomic, and biogeographic characterization of a novel and ubiquitous marine invertebrate-associated Rickettsiales parasite, Candidatus Marinoinvertebrata rohwerii, gen. nov., sp. nov.</title>
        <authorList>
            <person name="Klinges J.G."/>
            <person name="Rosales S.M."/>
            <person name="Mcminds R."/>
            <person name="Shaver E.C."/>
            <person name="Shantz A."/>
            <person name="Peters E.C."/>
            <person name="Burkepile D.E."/>
            <person name="Silliman B.R."/>
            <person name="Vega Thurber R.L."/>
        </authorList>
    </citation>
    <scope>NUCLEOTIDE SEQUENCE [LARGE SCALE GENOMIC DNA]</scope>
    <source>
        <strain evidence="5">a_cerv_44</strain>
    </source>
</reference>
<dbReference type="AlphaFoldDB" id="A0A3R9ZP25"/>
<proteinExistence type="predicted"/>
<feature type="domain" description="Enoyl reductase (ER)" evidence="3">
    <location>
        <begin position="3"/>
        <end position="282"/>
    </location>
</feature>
<evidence type="ECO:0000256" key="1">
    <source>
        <dbReference type="ARBA" id="ARBA00022857"/>
    </source>
</evidence>
<evidence type="ECO:0000259" key="3">
    <source>
        <dbReference type="SMART" id="SM00829"/>
    </source>
</evidence>
<keyword evidence="5" id="KW-1185">Reference proteome</keyword>
<sequence>MKVKIKVKAIGVNRVDILQLEGKYTSPDGNSIPGLEVSGIRNDNGQRVFALLTSGGYSEEVEVDENFIHPILNHIDYNIAAAIPEAIVTTWLNLYNIGKIKDCSNVLIHGGASGICSLTIQYALNEGKDVFTTARDIKKLDYLKNFPNCKRLSFDQFKDKIKSKNLKIDLIIDILGGKYLDQNLSLLNKYGKLILFAVMDSKISEINAARILMKNLTIIGSTLRNKNEKQKSLLFKEACKNLLPYIFEGTIRPLISKIFPLKDYIHAHQYIKSGKNIGKVILVTN</sequence>
<dbReference type="OrthoDB" id="9780520at2"/>
<dbReference type="InterPro" id="IPR036291">
    <property type="entry name" value="NAD(P)-bd_dom_sf"/>
</dbReference>
<dbReference type="GO" id="GO:0070402">
    <property type="term" value="F:NADPH binding"/>
    <property type="evidence" value="ECO:0007669"/>
    <property type="project" value="TreeGrafter"/>
</dbReference>
<dbReference type="PANTHER" id="PTHR48106:SF18">
    <property type="entry name" value="QUINONE OXIDOREDUCTASE PIG3"/>
    <property type="match status" value="1"/>
</dbReference>
<evidence type="ECO:0000313" key="4">
    <source>
        <dbReference type="EMBL" id="RST68522.1"/>
    </source>
</evidence>
<dbReference type="GO" id="GO:0016651">
    <property type="term" value="F:oxidoreductase activity, acting on NAD(P)H"/>
    <property type="evidence" value="ECO:0007669"/>
    <property type="project" value="TreeGrafter"/>
</dbReference>
<keyword evidence="1" id="KW-0521">NADP</keyword>
<dbReference type="InterPro" id="IPR020843">
    <property type="entry name" value="ER"/>
</dbReference>
<protein>
    <recommendedName>
        <fullName evidence="3">Enoyl reductase (ER) domain-containing protein</fullName>
    </recommendedName>
</protein>
<dbReference type="SMART" id="SM00829">
    <property type="entry name" value="PKS_ER"/>
    <property type="match status" value="1"/>
</dbReference>
<name>A0A3R9ZP25_9RICK</name>
<gene>
    <name evidence="4" type="ORF">EIC27_02595</name>
</gene>
<dbReference type="Pfam" id="PF13602">
    <property type="entry name" value="ADH_zinc_N_2"/>
    <property type="match status" value="1"/>
</dbReference>
<organism evidence="4 5">
    <name type="scientific">Candidatus Aquarickettsia rohweri</name>
    <dbReference type="NCBI Taxonomy" id="2602574"/>
    <lineage>
        <taxon>Bacteria</taxon>
        <taxon>Pseudomonadati</taxon>
        <taxon>Pseudomonadota</taxon>
        <taxon>Alphaproteobacteria</taxon>
        <taxon>Rickettsiales</taxon>
        <taxon>Candidatus Midichloriaceae</taxon>
        <taxon>Candidatus Aquarickettsia</taxon>
    </lineage>
</organism>
<evidence type="ECO:0000313" key="5">
    <source>
        <dbReference type="Proteomes" id="UP000279470"/>
    </source>
</evidence>
<accession>A0A3R9ZP25</accession>